<gene>
    <name evidence="3" type="primary">thpR</name>
    <name evidence="3" type="ORF">ACFSUF_14600</name>
</gene>
<comment type="similarity">
    <text evidence="2">Belongs to the 2H phosphoesterase superfamily. ThpR family.</text>
</comment>
<comment type="function">
    <text evidence="2">Hydrolyzes RNA 2',3'-cyclic phosphodiester to an RNA 2'-phosphomonoester.</text>
</comment>
<comment type="catalytic activity">
    <reaction evidence="2">
        <text>a 3'-end 2',3'-cyclophospho-ribonucleotide-RNA + H2O = a 3'-end 2'-phospho-ribonucleotide-RNA + H(+)</text>
        <dbReference type="Rhea" id="RHEA:11828"/>
        <dbReference type="Rhea" id="RHEA-COMP:10464"/>
        <dbReference type="Rhea" id="RHEA-COMP:17353"/>
        <dbReference type="ChEBI" id="CHEBI:15377"/>
        <dbReference type="ChEBI" id="CHEBI:15378"/>
        <dbReference type="ChEBI" id="CHEBI:83064"/>
        <dbReference type="ChEBI" id="CHEBI:173113"/>
        <dbReference type="EC" id="3.1.4.58"/>
    </reaction>
</comment>
<dbReference type="HAMAP" id="MF_01940">
    <property type="entry name" value="RNA_CPDase"/>
    <property type="match status" value="1"/>
</dbReference>
<dbReference type="SUPFAM" id="SSF55144">
    <property type="entry name" value="LigT-like"/>
    <property type="match status" value="1"/>
</dbReference>
<comment type="caution">
    <text evidence="3">The sequence shown here is derived from an EMBL/GenBank/DDBJ whole genome shotgun (WGS) entry which is preliminary data.</text>
</comment>
<dbReference type="NCBIfam" id="TIGR02258">
    <property type="entry name" value="2_5_ligase"/>
    <property type="match status" value="1"/>
</dbReference>
<feature type="active site" description="Proton donor" evidence="2">
    <location>
        <position position="45"/>
    </location>
</feature>
<evidence type="ECO:0000256" key="1">
    <source>
        <dbReference type="ARBA" id="ARBA00022801"/>
    </source>
</evidence>
<dbReference type="Pfam" id="PF13563">
    <property type="entry name" value="2_5_RNA_ligase2"/>
    <property type="match status" value="1"/>
</dbReference>
<accession>A0ABW5PEQ8</accession>
<dbReference type="PANTHER" id="PTHR35561:SF1">
    <property type="entry name" value="RNA 2',3'-CYCLIC PHOSPHODIESTERASE"/>
    <property type="match status" value="1"/>
</dbReference>
<organism evidence="3 4">
    <name type="scientific">Paenibacillus gansuensis</name>
    <dbReference type="NCBI Taxonomy" id="306542"/>
    <lineage>
        <taxon>Bacteria</taxon>
        <taxon>Bacillati</taxon>
        <taxon>Bacillota</taxon>
        <taxon>Bacilli</taxon>
        <taxon>Bacillales</taxon>
        <taxon>Paenibacillaceae</taxon>
        <taxon>Paenibacillus</taxon>
    </lineage>
</organism>
<dbReference type="Proteomes" id="UP001597541">
    <property type="component" value="Unassembled WGS sequence"/>
</dbReference>
<feature type="short sequence motif" description="HXTX 2" evidence="2">
    <location>
        <begin position="132"/>
        <end position="135"/>
    </location>
</feature>
<keyword evidence="4" id="KW-1185">Reference proteome</keyword>
<evidence type="ECO:0000313" key="3">
    <source>
        <dbReference type="EMBL" id="MFD2613658.1"/>
    </source>
</evidence>
<dbReference type="PANTHER" id="PTHR35561">
    <property type="entry name" value="RNA 2',3'-CYCLIC PHOSPHODIESTERASE"/>
    <property type="match status" value="1"/>
</dbReference>
<evidence type="ECO:0000256" key="2">
    <source>
        <dbReference type="HAMAP-Rule" id="MF_01940"/>
    </source>
</evidence>
<proteinExistence type="inferred from homology"/>
<dbReference type="EMBL" id="JBHUME010000008">
    <property type="protein sequence ID" value="MFD2613658.1"/>
    <property type="molecule type" value="Genomic_DNA"/>
</dbReference>
<feature type="short sequence motif" description="HXTX 1" evidence="2">
    <location>
        <begin position="45"/>
        <end position="48"/>
    </location>
</feature>
<evidence type="ECO:0000313" key="4">
    <source>
        <dbReference type="Proteomes" id="UP001597541"/>
    </source>
</evidence>
<dbReference type="InterPro" id="IPR004175">
    <property type="entry name" value="RNA_CPDase"/>
</dbReference>
<dbReference type="EC" id="3.1.4.58" evidence="2"/>
<keyword evidence="1 2" id="KW-0378">Hydrolase</keyword>
<dbReference type="RefSeq" id="WP_377603687.1">
    <property type="nucleotide sequence ID" value="NZ_JBHUME010000008.1"/>
</dbReference>
<feature type="active site" description="Proton acceptor" evidence="2">
    <location>
        <position position="132"/>
    </location>
</feature>
<name>A0ABW5PEQ8_9BACL</name>
<reference evidence="4" key="1">
    <citation type="journal article" date="2019" name="Int. J. Syst. Evol. Microbiol.">
        <title>The Global Catalogue of Microorganisms (GCM) 10K type strain sequencing project: providing services to taxonomists for standard genome sequencing and annotation.</title>
        <authorList>
            <consortium name="The Broad Institute Genomics Platform"/>
            <consortium name="The Broad Institute Genome Sequencing Center for Infectious Disease"/>
            <person name="Wu L."/>
            <person name="Ma J."/>
        </authorList>
    </citation>
    <scope>NUCLEOTIDE SEQUENCE [LARGE SCALE GENOMIC DNA]</scope>
    <source>
        <strain evidence="4">KCTC 3950</strain>
    </source>
</reference>
<protein>
    <recommendedName>
        <fullName evidence="2">RNA 2',3'-cyclic phosphodiesterase</fullName>
        <shortName evidence="2">RNA 2',3'-CPDase</shortName>
        <ecNumber evidence="2">3.1.4.58</ecNumber>
    </recommendedName>
</protein>
<dbReference type="InterPro" id="IPR009097">
    <property type="entry name" value="Cyclic_Pdiesterase"/>
</dbReference>
<sequence>MSTDKIRIFFAVPLPAEVKELLHLQTQKWHNEISFSKWTHPEDYHITLKFIGEASQEDSRRYDEIARQTAAGHEPFGLRLSGVGAFGRPGRPSVLWAGAAGALDALGRLEQQLTAGLAGAGVPRENRPFRPHITLARNFKSGASPDDALWRRLGSDLPEAPWTVDRYVLYRTHLGRKPMYEAIGEYPLHAAE</sequence>
<dbReference type="Gene3D" id="3.90.1140.10">
    <property type="entry name" value="Cyclic phosphodiesterase"/>
    <property type="match status" value="1"/>
</dbReference>